<dbReference type="InterPro" id="IPR005225">
    <property type="entry name" value="Small_GTP-bd"/>
</dbReference>
<dbReference type="InterPro" id="IPR006689">
    <property type="entry name" value="Small_GTPase_ARF/SAR"/>
</dbReference>
<keyword evidence="2" id="KW-0342">GTP-binding</keyword>
<dbReference type="GeneID" id="101844984"/>
<dbReference type="PANTHER" id="PTHR46688:SF1">
    <property type="entry name" value="ADP-RIBOSYLATION FACTOR-LIKE PROTEIN 16"/>
    <property type="match status" value="1"/>
</dbReference>
<organism evidence="3 4">
    <name type="scientific">Aplysia californica</name>
    <name type="common">California sea hare</name>
    <dbReference type="NCBI Taxonomy" id="6500"/>
    <lineage>
        <taxon>Eukaryota</taxon>
        <taxon>Metazoa</taxon>
        <taxon>Spiralia</taxon>
        <taxon>Lophotrochozoa</taxon>
        <taxon>Mollusca</taxon>
        <taxon>Gastropoda</taxon>
        <taxon>Heterobranchia</taxon>
        <taxon>Euthyneura</taxon>
        <taxon>Tectipleura</taxon>
        <taxon>Aplysiida</taxon>
        <taxon>Aplysioidea</taxon>
        <taxon>Aplysiidae</taxon>
        <taxon>Aplysia</taxon>
    </lineage>
</organism>
<dbReference type="SMART" id="SM00175">
    <property type="entry name" value="RAB"/>
    <property type="match status" value="1"/>
</dbReference>
<sequence length="178" mass="19860">MLLIVGPSGVGKTLLLKRLQANTNNATISKEDVPATIATVGTNLMTVMTLKKTEVTVREMGGAMAPIWHKYYKDSHAIMFMIDLSKHVQVSIAAVQLMTLLSHPSTQDVPFLIILNKRDLSNSMSSVEVECLFRLEELIHHASQKIQVVETSAKTGYQLEEVAKWLHEYHRNEETGTS</sequence>
<dbReference type="Gene3D" id="3.40.50.300">
    <property type="entry name" value="P-loop containing nucleotide triphosphate hydrolases"/>
    <property type="match status" value="1"/>
</dbReference>
<evidence type="ECO:0000256" key="1">
    <source>
        <dbReference type="ARBA" id="ARBA00022741"/>
    </source>
</evidence>
<dbReference type="NCBIfam" id="TIGR00231">
    <property type="entry name" value="small_GTP"/>
    <property type="match status" value="1"/>
</dbReference>
<name>A0ABM0JG43_APLCA</name>
<evidence type="ECO:0000313" key="3">
    <source>
        <dbReference type="Proteomes" id="UP000694888"/>
    </source>
</evidence>
<dbReference type="PROSITE" id="PS51419">
    <property type="entry name" value="RAB"/>
    <property type="match status" value="1"/>
</dbReference>
<keyword evidence="1" id="KW-0547">Nucleotide-binding</keyword>
<dbReference type="PANTHER" id="PTHR46688">
    <property type="entry name" value="ADP-RIBOSYLATION FACTOR-LIKE PROTEIN 16"/>
    <property type="match status" value="1"/>
</dbReference>
<dbReference type="SUPFAM" id="SSF52540">
    <property type="entry name" value="P-loop containing nucleoside triphosphate hydrolases"/>
    <property type="match status" value="1"/>
</dbReference>
<dbReference type="Pfam" id="PF00025">
    <property type="entry name" value="Arf"/>
    <property type="match status" value="1"/>
</dbReference>
<gene>
    <name evidence="4" type="primary">LOC101844984</name>
</gene>
<dbReference type="Proteomes" id="UP000694888">
    <property type="component" value="Unplaced"/>
</dbReference>
<reference evidence="4" key="1">
    <citation type="submission" date="2025-08" db="UniProtKB">
        <authorList>
            <consortium name="RefSeq"/>
        </authorList>
    </citation>
    <scope>IDENTIFICATION</scope>
</reference>
<dbReference type="InterPro" id="IPR027417">
    <property type="entry name" value="P-loop_NTPase"/>
</dbReference>
<evidence type="ECO:0000313" key="4">
    <source>
        <dbReference type="RefSeq" id="XP_005092908.1"/>
    </source>
</evidence>
<proteinExistence type="predicted"/>
<protein>
    <submittedName>
        <fullName evidence="4">ADP-ribosylation factor-like protein 16</fullName>
    </submittedName>
</protein>
<accession>A0ABM0JG43</accession>
<dbReference type="PROSITE" id="PS51417">
    <property type="entry name" value="ARF"/>
    <property type="match status" value="1"/>
</dbReference>
<dbReference type="SMART" id="SM00177">
    <property type="entry name" value="ARF"/>
    <property type="match status" value="1"/>
</dbReference>
<dbReference type="RefSeq" id="XP_005092908.1">
    <property type="nucleotide sequence ID" value="XM_005092851.3"/>
</dbReference>
<evidence type="ECO:0000256" key="2">
    <source>
        <dbReference type="ARBA" id="ARBA00023134"/>
    </source>
</evidence>
<keyword evidence="3" id="KW-1185">Reference proteome</keyword>